<dbReference type="Proteomes" id="UP000189670">
    <property type="component" value="Unassembled WGS sequence"/>
</dbReference>
<dbReference type="InterPro" id="IPR002934">
    <property type="entry name" value="Polymerase_NTP_transf_dom"/>
</dbReference>
<reference evidence="3" key="1">
    <citation type="submission" date="2012-11" db="EMBL/GenBank/DDBJ databases">
        <authorList>
            <person name="Lucero-Rivera Y.E."/>
            <person name="Tovar-Ramirez D."/>
        </authorList>
    </citation>
    <scope>NUCLEOTIDE SEQUENCE [LARGE SCALE GENOMIC DNA]</scope>
    <source>
        <strain evidence="3">Araruama</strain>
    </source>
</reference>
<name>A0A1V1PC49_9BACT</name>
<keyword evidence="2" id="KW-0808">Transferase</keyword>
<dbReference type="Gene3D" id="3.30.460.10">
    <property type="entry name" value="Beta Polymerase, domain 2"/>
    <property type="match status" value="1"/>
</dbReference>
<feature type="domain" description="Polymerase nucleotidyl transferase" evidence="1">
    <location>
        <begin position="13"/>
        <end position="72"/>
    </location>
</feature>
<gene>
    <name evidence="2" type="ORF">OMM_07551</name>
</gene>
<dbReference type="PANTHER" id="PTHR43449">
    <property type="entry name" value="NUCLEOTIDYLTRANSFERASE"/>
    <property type="match status" value="1"/>
</dbReference>
<accession>A0A1V1PC49</accession>
<dbReference type="Pfam" id="PF01909">
    <property type="entry name" value="NTP_transf_2"/>
    <property type="match status" value="1"/>
</dbReference>
<evidence type="ECO:0000313" key="3">
    <source>
        <dbReference type="Proteomes" id="UP000189670"/>
    </source>
</evidence>
<dbReference type="PANTHER" id="PTHR43449:SF1">
    <property type="entry name" value="POLYMERASE BETA NUCLEOTIDYLTRANSFERASE DOMAIN-CONTAINING PROTEIN"/>
    <property type="match status" value="1"/>
</dbReference>
<dbReference type="GO" id="GO:0016779">
    <property type="term" value="F:nucleotidyltransferase activity"/>
    <property type="evidence" value="ECO:0007669"/>
    <property type="project" value="InterPro"/>
</dbReference>
<organism evidence="2 3">
    <name type="scientific">Candidatus Magnetoglobus multicellularis str. Araruama</name>
    <dbReference type="NCBI Taxonomy" id="890399"/>
    <lineage>
        <taxon>Bacteria</taxon>
        <taxon>Pseudomonadati</taxon>
        <taxon>Thermodesulfobacteriota</taxon>
        <taxon>Desulfobacteria</taxon>
        <taxon>Desulfobacterales</taxon>
        <taxon>Desulfobacteraceae</taxon>
        <taxon>Candidatus Magnetoglobus</taxon>
    </lineage>
</organism>
<dbReference type="SUPFAM" id="SSF81301">
    <property type="entry name" value="Nucleotidyltransferase"/>
    <property type="match status" value="1"/>
</dbReference>
<evidence type="ECO:0000313" key="2">
    <source>
        <dbReference type="EMBL" id="ETR72356.1"/>
    </source>
</evidence>
<dbReference type="CDD" id="cd05403">
    <property type="entry name" value="NT_KNTase_like"/>
    <property type="match status" value="1"/>
</dbReference>
<evidence type="ECO:0000259" key="1">
    <source>
        <dbReference type="Pfam" id="PF01909"/>
    </source>
</evidence>
<proteinExistence type="predicted"/>
<dbReference type="InterPro" id="IPR043519">
    <property type="entry name" value="NT_sf"/>
</dbReference>
<protein>
    <submittedName>
        <fullName evidence="2">Nucleotidyltransferase</fullName>
    </submittedName>
</protein>
<comment type="caution">
    <text evidence="2">The sequence shown here is derived from an EMBL/GenBank/DDBJ whole genome shotgun (WGS) entry which is preliminary data.</text>
</comment>
<dbReference type="AlphaFoldDB" id="A0A1V1PC49"/>
<sequence>MAKIPYKINIILKEYLKVLLNNSVPVETMILFGSYAKGTFHEWSDIDLAIVSTIFEGERIKDKNKIRHLTLSVSSDLEVFPYNPNTFINEDPFVYEILSTGIKVF</sequence>
<dbReference type="EMBL" id="ATBP01000156">
    <property type="protein sequence ID" value="ETR72356.1"/>
    <property type="molecule type" value="Genomic_DNA"/>
</dbReference>